<comment type="caution">
    <text evidence="9">The sequence shown here is derived from an EMBL/GenBank/DDBJ whole genome shotgun (WGS) entry which is preliminary data.</text>
</comment>
<keyword evidence="10" id="KW-1185">Reference proteome</keyword>
<feature type="transmembrane region" description="Helical" evidence="7">
    <location>
        <begin position="249"/>
        <end position="272"/>
    </location>
</feature>
<dbReference type="RefSeq" id="WP_283712844.1">
    <property type="nucleotide sequence ID" value="NZ_JASJEW010000002.1"/>
</dbReference>
<protein>
    <submittedName>
        <fullName evidence="9">DMT family transporter</fullName>
    </submittedName>
</protein>
<feature type="transmembrane region" description="Helical" evidence="7">
    <location>
        <begin position="188"/>
        <end position="205"/>
    </location>
</feature>
<dbReference type="SUPFAM" id="SSF103481">
    <property type="entry name" value="Multidrug resistance efflux transporter EmrE"/>
    <property type="match status" value="2"/>
</dbReference>
<keyword evidence="3 7" id="KW-0812">Transmembrane</keyword>
<feature type="transmembrane region" description="Helical" evidence="7">
    <location>
        <begin position="104"/>
        <end position="126"/>
    </location>
</feature>
<dbReference type="InterPro" id="IPR037185">
    <property type="entry name" value="EmrE-like"/>
</dbReference>
<dbReference type="PANTHER" id="PTHR32322">
    <property type="entry name" value="INNER MEMBRANE TRANSPORTER"/>
    <property type="match status" value="1"/>
</dbReference>
<evidence type="ECO:0000256" key="7">
    <source>
        <dbReference type="SAM" id="Phobius"/>
    </source>
</evidence>
<dbReference type="EMBL" id="JASJEX010000003">
    <property type="protein sequence ID" value="MDJ1129722.1"/>
    <property type="molecule type" value="Genomic_DNA"/>
</dbReference>
<comment type="similarity">
    <text evidence="2">Belongs to the EamA transporter family.</text>
</comment>
<evidence type="ECO:0000313" key="10">
    <source>
        <dbReference type="Proteomes" id="UP001431693"/>
    </source>
</evidence>
<feature type="transmembrane region" description="Helical" evidence="7">
    <location>
        <begin position="63"/>
        <end position="83"/>
    </location>
</feature>
<evidence type="ECO:0000256" key="3">
    <source>
        <dbReference type="ARBA" id="ARBA00022692"/>
    </source>
</evidence>
<proteinExistence type="inferred from homology"/>
<keyword evidence="5 7" id="KW-0472">Membrane</keyword>
<evidence type="ECO:0000256" key="1">
    <source>
        <dbReference type="ARBA" id="ARBA00004141"/>
    </source>
</evidence>
<evidence type="ECO:0000313" key="9">
    <source>
        <dbReference type="EMBL" id="MDJ1129722.1"/>
    </source>
</evidence>
<name>A0ABT6ZKY9_9ACTN</name>
<comment type="subcellular location">
    <subcellularLocation>
        <location evidence="1">Membrane</location>
        <topology evidence="1">Multi-pass membrane protein</topology>
    </subcellularLocation>
</comment>
<organism evidence="9 10">
    <name type="scientific">Kribbibacterium absianum</name>
    <dbReference type="NCBI Taxonomy" id="3044210"/>
    <lineage>
        <taxon>Bacteria</taxon>
        <taxon>Bacillati</taxon>
        <taxon>Actinomycetota</taxon>
        <taxon>Coriobacteriia</taxon>
        <taxon>Coriobacteriales</taxon>
        <taxon>Kribbibacteriaceae</taxon>
        <taxon>Kribbibacterium</taxon>
    </lineage>
</organism>
<dbReference type="InterPro" id="IPR000620">
    <property type="entry name" value="EamA_dom"/>
</dbReference>
<dbReference type="Proteomes" id="UP001431693">
    <property type="component" value="Unassembled WGS sequence"/>
</dbReference>
<feature type="transmembrane region" description="Helical" evidence="7">
    <location>
        <begin position="217"/>
        <end position="237"/>
    </location>
</feature>
<evidence type="ECO:0000256" key="4">
    <source>
        <dbReference type="ARBA" id="ARBA00022989"/>
    </source>
</evidence>
<dbReference type="PANTHER" id="PTHR32322:SF2">
    <property type="entry name" value="EAMA DOMAIN-CONTAINING PROTEIN"/>
    <property type="match status" value="1"/>
</dbReference>
<feature type="transmembrane region" description="Helical" evidence="7">
    <location>
        <begin position="160"/>
        <end position="176"/>
    </location>
</feature>
<feature type="transmembrane region" description="Helical" evidence="7">
    <location>
        <begin position="36"/>
        <end position="57"/>
    </location>
</feature>
<accession>A0ABT6ZKY9</accession>
<dbReference type="InterPro" id="IPR050638">
    <property type="entry name" value="AA-Vitamin_Transporters"/>
</dbReference>
<feature type="transmembrane region" description="Helical" evidence="7">
    <location>
        <begin position="132"/>
        <end position="148"/>
    </location>
</feature>
<dbReference type="Pfam" id="PF00892">
    <property type="entry name" value="EamA"/>
    <property type="match status" value="2"/>
</dbReference>
<gene>
    <name evidence="9" type="ORF">QJ043_06475</name>
</gene>
<feature type="region of interest" description="Disordered" evidence="6">
    <location>
        <begin position="1"/>
        <end position="28"/>
    </location>
</feature>
<feature type="domain" description="EamA" evidence="8">
    <location>
        <begin position="34"/>
        <end position="173"/>
    </location>
</feature>
<feature type="domain" description="EamA" evidence="8">
    <location>
        <begin position="187"/>
        <end position="317"/>
    </location>
</feature>
<reference evidence="9" key="1">
    <citation type="submission" date="2023-05" db="EMBL/GenBank/DDBJ databases">
        <title>[olsenella] sp. nov., isolated from a pig farm feces dump.</title>
        <authorList>
            <person name="Chang Y.-H."/>
        </authorList>
    </citation>
    <scope>NUCLEOTIDE SEQUENCE</scope>
    <source>
        <strain evidence="9">YH-ols2217</strain>
    </source>
</reference>
<evidence type="ECO:0000259" key="8">
    <source>
        <dbReference type="Pfam" id="PF00892"/>
    </source>
</evidence>
<sequence>MSQEQTTEQPIADPGEPLREPGASPAQERSLVRRGVAYTLIGGAFWGLSGTCSGVLMDTFGIQPLWLVCVRMFFAGILLCLLAEFQQRGSVRNVFRGRRIVAQMLVTTFCGLMLNSIAYLSCIHATDSGTATILQSLNIPIILFWVCLRARRLPRGKEWIGLVLALVGVVLIATHGDLSSLHMSPEGLAWGLVCATGAAVAGVGNRRVLAEKGSVPVMGVEMLMIGIAMGLVLQPWTQWPAFDASGWGLFAFTIICGSAAAFGLFYAGLRILGAYRANLLGTIEPVTACVASVVWLGVAFSPAEVVGFVAILIMVVITG</sequence>
<evidence type="ECO:0000256" key="5">
    <source>
        <dbReference type="ARBA" id="ARBA00023136"/>
    </source>
</evidence>
<evidence type="ECO:0000256" key="2">
    <source>
        <dbReference type="ARBA" id="ARBA00007362"/>
    </source>
</evidence>
<feature type="transmembrane region" description="Helical" evidence="7">
    <location>
        <begin position="293"/>
        <end position="317"/>
    </location>
</feature>
<evidence type="ECO:0000256" key="6">
    <source>
        <dbReference type="SAM" id="MobiDB-lite"/>
    </source>
</evidence>
<keyword evidence="4 7" id="KW-1133">Transmembrane helix</keyword>